<proteinExistence type="predicted"/>
<keyword evidence="2" id="KW-1185">Reference proteome</keyword>
<organism evidence="1 2">
    <name type="scientific">Phanerochaete sordida</name>
    <dbReference type="NCBI Taxonomy" id="48140"/>
    <lineage>
        <taxon>Eukaryota</taxon>
        <taxon>Fungi</taxon>
        <taxon>Dikarya</taxon>
        <taxon>Basidiomycota</taxon>
        <taxon>Agaricomycotina</taxon>
        <taxon>Agaricomycetes</taxon>
        <taxon>Polyporales</taxon>
        <taxon>Phanerochaetaceae</taxon>
        <taxon>Phanerochaete</taxon>
    </lineage>
</organism>
<evidence type="ECO:0000313" key="1">
    <source>
        <dbReference type="EMBL" id="GJE89072.1"/>
    </source>
</evidence>
<protein>
    <submittedName>
        <fullName evidence="1">Uncharacterized protein</fullName>
    </submittedName>
</protein>
<accession>A0A9P3G6R4</accession>
<name>A0A9P3G6R4_9APHY</name>
<dbReference type="Proteomes" id="UP000703269">
    <property type="component" value="Unassembled WGS sequence"/>
</dbReference>
<comment type="caution">
    <text evidence="1">The sequence shown here is derived from an EMBL/GenBank/DDBJ whole genome shotgun (WGS) entry which is preliminary data.</text>
</comment>
<reference evidence="1 2" key="1">
    <citation type="submission" date="2021-08" db="EMBL/GenBank/DDBJ databases">
        <title>Draft Genome Sequence of Phanerochaete sordida strain YK-624.</title>
        <authorList>
            <person name="Mori T."/>
            <person name="Dohra H."/>
            <person name="Suzuki T."/>
            <person name="Kawagishi H."/>
            <person name="Hirai H."/>
        </authorList>
    </citation>
    <scope>NUCLEOTIDE SEQUENCE [LARGE SCALE GENOMIC DNA]</scope>
    <source>
        <strain evidence="1 2">YK-624</strain>
    </source>
</reference>
<dbReference type="AlphaFoldDB" id="A0A9P3G6R4"/>
<dbReference type="EMBL" id="BPQB01000011">
    <property type="protein sequence ID" value="GJE89072.1"/>
    <property type="molecule type" value="Genomic_DNA"/>
</dbReference>
<evidence type="ECO:0000313" key="2">
    <source>
        <dbReference type="Proteomes" id="UP000703269"/>
    </source>
</evidence>
<sequence length="65" mass="7284">MNLKQGLLRDLYYDSPRRRGFDAPRSNDLAYTLTTSPSMVEQSPPVIGYSCARTPGGRRISCSLF</sequence>
<gene>
    <name evidence="1" type="ORF">PsYK624_051640</name>
</gene>